<feature type="compositionally biased region" description="Basic residues" evidence="2">
    <location>
        <begin position="55"/>
        <end position="72"/>
    </location>
</feature>
<proteinExistence type="predicted"/>
<evidence type="ECO:0000313" key="3">
    <source>
        <dbReference type="EMBL" id="OXA46945.1"/>
    </source>
</evidence>
<evidence type="ECO:0000256" key="1">
    <source>
        <dbReference type="SAM" id="Coils"/>
    </source>
</evidence>
<keyword evidence="4" id="KW-1185">Reference proteome</keyword>
<gene>
    <name evidence="3" type="ORF">Fcan01_18475</name>
</gene>
<feature type="region of interest" description="Disordered" evidence="2">
    <location>
        <begin position="49"/>
        <end position="75"/>
    </location>
</feature>
<dbReference type="OMA" id="WFRLFLE"/>
<evidence type="ECO:0000313" key="4">
    <source>
        <dbReference type="Proteomes" id="UP000198287"/>
    </source>
</evidence>
<keyword evidence="1" id="KW-0175">Coiled coil</keyword>
<dbReference type="AlphaFoldDB" id="A0A226DN28"/>
<evidence type="ECO:0000256" key="2">
    <source>
        <dbReference type="SAM" id="MobiDB-lite"/>
    </source>
</evidence>
<accession>A0A226DN28</accession>
<reference evidence="3 4" key="1">
    <citation type="submission" date="2015-12" db="EMBL/GenBank/DDBJ databases">
        <title>The genome of Folsomia candida.</title>
        <authorList>
            <person name="Faddeeva A."/>
            <person name="Derks M.F."/>
            <person name="Anvar Y."/>
            <person name="Smit S."/>
            <person name="Van Straalen N."/>
            <person name="Roelofs D."/>
        </authorList>
    </citation>
    <scope>NUCLEOTIDE SEQUENCE [LARGE SCALE GENOMIC DNA]</scope>
    <source>
        <strain evidence="3 4">VU population</strain>
        <tissue evidence="3">Whole body</tissue>
    </source>
</reference>
<dbReference type="Proteomes" id="UP000198287">
    <property type="component" value="Unassembled WGS sequence"/>
</dbReference>
<dbReference type="EMBL" id="LNIX01000014">
    <property type="protein sequence ID" value="OXA46945.1"/>
    <property type="molecule type" value="Genomic_DNA"/>
</dbReference>
<protein>
    <submittedName>
        <fullName evidence="3">Uncharacterized protein</fullName>
    </submittedName>
</protein>
<sequence length="503" mass="58601">MASKKGGKGKKEKKPKGKVRKFNLDLFGILTFTRIYGVPFEGFIMGGGKEDGKKGAKKKPPPAKGKKGAKGKKVQEVAPKLQQFPPVAEDLVKDAKKMRRLVKFQDQPDVIIPTTDVGHKEKTTRPPKPFEEGVTLFMYLKHDVEFQTHCLYYHRIIMRFAGGSISDVMCGKRYPLPPRPQPHGGVYGDMKCLMCKSTGGLMSNPYTKINKKLRKLLYTEFDKAKYIIEWLTERITNSFKKYEDHFEQIFEEMGPVLDALDESEWDDHFEVRGLIDKWRDLKKSLDVLRAELKQFRKNKEEEIAKAVAEKMREFEEVERQMLAMEKKIQESVESLKDWQEHADTKISGPEAEIAATIALLQKIRDSIFTERDTLRQLLGWEMSVATEDTVAVMEEVIRQDLDVILGWMHPAWFRLFLENRRMQEERGRLRMENHLLELEVETLSRQVSQMEGSQREVESTRTHFITPPNLNERVDKFTRRYYGPDDRDKILLQDYPTTKLIHE</sequence>
<organism evidence="3 4">
    <name type="scientific">Folsomia candida</name>
    <name type="common">Springtail</name>
    <dbReference type="NCBI Taxonomy" id="158441"/>
    <lineage>
        <taxon>Eukaryota</taxon>
        <taxon>Metazoa</taxon>
        <taxon>Ecdysozoa</taxon>
        <taxon>Arthropoda</taxon>
        <taxon>Hexapoda</taxon>
        <taxon>Collembola</taxon>
        <taxon>Entomobryomorpha</taxon>
        <taxon>Isotomoidea</taxon>
        <taxon>Isotomidae</taxon>
        <taxon>Proisotominae</taxon>
        <taxon>Folsomia</taxon>
    </lineage>
</organism>
<comment type="caution">
    <text evidence="3">The sequence shown here is derived from an EMBL/GenBank/DDBJ whole genome shotgun (WGS) entry which is preliminary data.</text>
</comment>
<feature type="coiled-coil region" evidence="1">
    <location>
        <begin position="278"/>
        <end position="334"/>
    </location>
</feature>
<name>A0A226DN28_FOLCA</name>
<dbReference type="OrthoDB" id="10444382at2759"/>